<keyword evidence="3 6" id="KW-0378">Hydrolase</keyword>
<dbReference type="Pfam" id="PF00929">
    <property type="entry name" value="RNase_T"/>
    <property type="match status" value="1"/>
</dbReference>
<dbReference type="EMBL" id="CYHF01000005">
    <property type="protein sequence ID" value="CUA97366.1"/>
    <property type="molecule type" value="Genomic_DNA"/>
</dbReference>
<dbReference type="PANTHER" id="PTHR11046">
    <property type="entry name" value="OLIGORIBONUCLEASE, MITOCHONDRIAL"/>
    <property type="match status" value="1"/>
</dbReference>
<sequence length="200" mass="22370">MSDSAASILACHDDNLIWVDMEMTGLNPDTDRIIEVAVVVTDPQLTVRVEGPVLAIHQSDAVLAGMDAWNQNTHGKSGLTDRVRASTVDEAQASRDIIAFLKRYVPAGKSPMCGNTICQDRRFMARTMPELEAYFHYRNLDVSTLKELARRWRPELVSAFKKQQAHTALADIQESIDELRHYREHFLRVPAAGIDPEVAG</sequence>
<accession>A0A0K6I2Q8</accession>
<dbReference type="Proteomes" id="UP000183649">
    <property type="component" value="Unassembled WGS sequence"/>
</dbReference>
<dbReference type="GO" id="GO:0003676">
    <property type="term" value="F:nucleic acid binding"/>
    <property type="evidence" value="ECO:0007669"/>
    <property type="project" value="InterPro"/>
</dbReference>
<evidence type="ECO:0000256" key="6">
    <source>
        <dbReference type="HAMAP-Rule" id="MF_00045"/>
    </source>
</evidence>
<dbReference type="Gene3D" id="3.30.420.10">
    <property type="entry name" value="Ribonuclease H-like superfamily/Ribonuclease H"/>
    <property type="match status" value="1"/>
</dbReference>
<evidence type="ECO:0000256" key="3">
    <source>
        <dbReference type="ARBA" id="ARBA00022801"/>
    </source>
</evidence>
<feature type="active site" evidence="6">
    <location>
        <position position="137"/>
    </location>
</feature>
<organism evidence="8 9">
    <name type="scientific">Thiomonas bhubaneswarensis</name>
    <dbReference type="NCBI Taxonomy" id="339866"/>
    <lineage>
        <taxon>Bacteria</taxon>
        <taxon>Pseudomonadati</taxon>
        <taxon>Pseudomonadota</taxon>
        <taxon>Betaproteobacteria</taxon>
        <taxon>Burkholderiales</taxon>
        <taxon>Thiomonas</taxon>
    </lineage>
</organism>
<dbReference type="FunFam" id="3.30.420.10:FF:000003">
    <property type="entry name" value="Oligoribonuclease"/>
    <property type="match status" value="1"/>
</dbReference>
<dbReference type="EC" id="3.1.-.-" evidence="6"/>
<dbReference type="AlphaFoldDB" id="A0A0K6I2Q8"/>
<dbReference type="NCBIfam" id="NF003765">
    <property type="entry name" value="PRK05359.1"/>
    <property type="match status" value="1"/>
</dbReference>
<dbReference type="GO" id="GO:0000175">
    <property type="term" value="F:3'-5'-RNA exonuclease activity"/>
    <property type="evidence" value="ECO:0007669"/>
    <property type="project" value="InterPro"/>
</dbReference>
<dbReference type="STRING" id="339866.GCA_001418255_01740"/>
<dbReference type="InterPro" id="IPR013520">
    <property type="entry name" value="Ribonucl_H"/>
</dbReference>
<comment type="subcellular location">
    <subcellularLocation>
        <location evidence="6">Cytoplasm</location>
    </subcellularLocation>
</comment>
<dbReference type="OrthoDB" id="9801329at2"/>
<evidence type="ECO:0000313" key="9">
    <source>
        <dbReference type="Proteomes" id="UP000183649"/>
    </source>
</evidence>
<dbReference type="CDD" id="cd06135">
    <property type="entry name" value="Orn"/>
    <property type="match status" value="1"/>
</dbReference>
<comment type="function">
    <text evidence="6">3'-to-5' exoribonuclease specific for small oligoribonucleotides.</text>
</comment>
<evidence type="ECO:0000256" key="4">
    <source>
        <dbReference type="ARBA" id="ARBA00022839"/>
    </source>
</evidence>
<dbReference type="SMART" id="SM00479">
    <property type="entry name" value="EXOIII"/>
    <property type="match status" value="1"/>
</dbReference>
<dbReference type="InterPro" id="IPR012337">
    <property type="entry name" value="RNaseH-like_sf"/>
</dbReference>
<evidence type="ECO:0000256" key="2">
    <source>
        <dbReference type="ARBA" id="ARBA00022722"/>
    </source>
</evidence>
<dbReference type="InterPro" id="IPR022894">
    <property type="entry name" value="Oligoribonuclease"/>
</dbReference>
<dbReference type="SUPFAM" id="SSF53098">
    <property type="entry name" value="Ribonuclease H-like"/>
    <property type="match status" value="1"/>
</dbReference>
<dbReference type="RefSeq" id="WP_055450617.1">
    <property type="nucleotide sequence ID" value="NZ_CYHF01000005.1"/>
</dbReference>
<protein>
    <recommendedName>
        <fullName evidence="5 6">Oligoribonuclease</fullName>
        <ecNumber evidence="6">3.1.-.-</ecNumber>
    </recommendedName>
</protein>
<dbReference type="PANTHER" id="PTHR11046:SF0">
    <property type="entry name" value="OLIGORIBONUCLEASE, MITOCHONDRIAL"/>
    <property type="match status" value="1"/>
</dbReference>
<keyword evidence="2 6" id="KW-0540">Nuclease</keyword>
<dbReference type="InterPro" id="IPR036397">
    <property type="entry name" value="RNaseH_sf"/>
</dbReference>
<keyword evidence="6" id="KW-0963">Cytoplasm</keyword>
<evidence type="ECO:0000256" key="5">
    <source>
        <dbReference type="ARBA" id="ARBA00070964"/>
    </source>
</evidence>
<evidence type="ECO:0000313" key="8">
    <source>
        <dbReference type="EMBL" id="CUA97366.1"/>
    </source>
</evidence>
<keyword evidence="9" id="KW-1185">Reference proteome</keyword>
<reference evidence="9" key="1">
    <citation type="submission" date="2015-08" db="EMBL/GenBank/DDBJ databases">
        <authorList>
            <person name="Varghese N."/>
        </authorList>
    </citation>
    <scope>NUCLEOTIDE SEQUENCE [LARGE SCALE GENOMIC DNA]</scope>
    <source>
        <strain evidence="9">DSM 18181</strain>
    </source>
</reference>
<dbReference type="GO" id="GO:0005737">
    <property type="term" value="C:cytoplasm"/>
    <property type="evidence" value="ECO:0007669"/>
    <property type="project" value="UniProtKB-SubCell"/>
</dbReference>
<keyword evidence="4 6" id="KW-0269">Exonuclease</keyword>
<feature type="domain" description="Exonuclease" evidence="7">
    <location>
        <begin position="15"/>
        <end position="188"/>
    </location>
</feature>
<name>A0A0K6I2Q8_9BURK</name>
<dbReference type="GO" id="GO:0006259">
    <property type="term" value="P:DNA metabolic process"/>
    <property type="evidence" value="ECO:0007669"/>
    <property type="project" value="UniProtKB-ARBA"/>
</dbReference>
<comment type="similarity">
    <text evidence="1 6">Belongs to the oligoribonuclease family.</text>
</comment>
<evidence type="ECO:0000256" key="1">
    <source>
        <dbReference type="ARBA" id="ARBA00009921"/>
    </source>
</evidence>
<dbReference type="HAMAP" id="MF_00045">
    <property type="entry name" value="Oligoribonuclease"/>
    <property type="match status" value="1"/>
</dbReference>
<gene>
    <name evidence="6" type="primary">orn</name>
    <name evidence="8" type="ORF">Ga0061069_105234</name>
</gene>
<proteinExistence type="inferred from homology"/>
<evidence type="ECO:0000259" key="7">
    <source>
        <dbReference type="SMART" id="SM00479"/>
    </source>
</evidence>